<organism evidence="5 6">
    <name type="scientific">Actinoplanes awajinensis subsp. mycoplanecinus</name>
    <dbReference type="NCBI Taxonomy" id="135947"/>
    <lineage>
        <taxon>Bacteria</taxon>
        <taxon>Bacillati</taxon>
        <taxon>Actinomycetota</taxon>
        <taxon>Actinomycetes</taxon>
        <taxon>Micromonosporales</taxon>
        <taxon>Micromonosporaceae</taxon>
        <taxon>Actinoplanes</taxon>
    </lineage>
</organism>
<dbReference type="Gene3D" id="3.40.50.150">
    <property type="entry name" value="Vaccinia Virus protein VP39"/>
    <property type="match status" value="1"/>
</dbReference>
<comment type="caution">
    <text evidence="5">The sequence shown here is derived from an EMBL/GenBank/DDBJ whole genome shotgun (WGS) entry which is preliminary data.</text>
</comment>
<dbReference type="CDD" id="cd02440">
    <property type="entry name" value="AdoMet_MTases"/>
    <property type="match status" value="1"/>
</dbReference>
<proteinExistence type="predicted"/>
<dbReference type="Proteomes" id="UP000053244">
    <property type="component" value="Unassembled WGS sequence"/>
</dbReference>
<dbReference type="PANTHER" id="PTHR43464">
    <property type="entry name" value="METHYLTRANSFERASE"/>
    <property type="match status" value="1"/>
</dbReference>
<dbReference type="EMBL" id="LLZH01000234">
    <property type="protein sequence ID" value="KUL30962.1"/>
    <property type="molecule type" value="Genomic_DNA"/>
</dbReference>
<dbReference type="GO" id="GO:0008168">
    <property type="term" value="F:methyltransferase activity"/>
    <property type="evidence" value="ECO:0007669"/>
    <property type="project" value="UniProtKB-KW"/>
</dbReference>
<dbReference type="SUPFAM" id="SSF53335">
    <property type="entry name" value="S-adenosyl-L-methionine-dependent methyltransferases"/>
    <property type="match status" value="1"/>
</dbReference>
<dbReference type="AlphaFoldDB" id="A0A101JQ47"/>
<keyword evidence="1" id="KW-0489">Methyltransferase</keyword>
<keyword evidence="6" id="KW-1185">Reference proteome</keyword>
<keyword evidence="2" id="KW-0808">Transferase</keyword>
<dbReference type="RefSeq" id="WP_067695215.1">
    <property type="nucleotide sequence ID" value="NZ_LLZH01000234.1"/>
</dbReference>
<protein>
    <recommendedName>
        <fullName evidence="4">Methyltransferase domain-containing protein</fullName>
    </recommendedName>
</protein>
<sequence length="247" mass="27131">MVSRSASVSAERPFYSRHADAYDLLITDPVAPWTEAVHARLRPGSTVLDAGCGTGRHAAALIANGHRVDLADASAELLARAAARCPGARPLLVDLCEIKTPFSYDGVTCRGVLNDMTTTPERDSVVAALAGCLRPGGRLFLDVREKEASRRRADGTTRQVLADLGGGRQLRFTSRAAWERGLLRVEEHYTLVERDRVVEESTYAFAMRPWSRAELSATLHRHGLRHIEILPGVGRRTPDRLFVVAVR</sequence>
<evidence type="ECO:0000256" key="2">
    <source>
        <dbReference type="ARBA" id="ARBA00022679"/>
    </source>
</evidence>
<name>A0A101JQ47_9ACTN</name>
<dbReference type="PANTHER" id="PTHR43464:SF19">
    <property type="entry name" value="UBIQUINONE BIOSYNTHESIS O-METHYLTRANSFERASE, MITOCHONDRIAL"/>
    <property type="match status" value="1"/>
</dbReference>
<dbReference type="InterPro" id="IPR029063">
    <property type="entry name" value="SAM-dependent_MTases_sf"/>
</dbReference>
<evidence type="ECO:0000313" key="5">
    <source>
        <dbReference type="EMBL" id="KUL30962.1"/>
    </source>
</evidence>
<keyword evidence="3" id="KW-0949">S-adenosyl-L-methionine</keyword>
<evidence type="ECO:0000259" key="4">
    <source>
        <dbReference type="Pfam" id="PF13649"/>
    </source>
</evidence>
<evidence type="ECO:0000313" key="6">
    <source>
        <dbReference type="Proteomes" id="UP000053244"/>
    </source>
</evidence>
<dbReference type="Pfam" id="PF13649">
    <property type="entry name" value="Methyltransf_25"/>
    <property type="match status" value="1"/>
</dbReference>
<evidence type="ECO:0000256" key="3">
    <source>
        <dbReference type="ARBA" id="ARBA00022691"/>
    </source>
</evidence>
<dbReference type="InterPro" id="IPR041698">
    <property type="entry name" value="Methyltransf_25"/>
</dbReference>
<feature type="domain" description="Methyltransferase" evidence="4">
    <location>
        <begin position="47"/>
        <end position="137"/>
    </location>
</feature>
<gene>
    <name evidence="5" type="ORF">ADL15_23730</name>
</gene>
<dbReference type="GO" id="GO:0032259">
    <property type="term" value="P:methylation"/>
    <property type="evidence" value="ECO:0007669"/>
    <property type="project" value="UniProtKB-KW"/>
</dbReference>
<dbReference type="Gene3D" id="2.20.130.10">
    <property type="entry name" value="CAC2371-like domains"/>
    <property type="match status" value="1"/>
</dbReference>
<reference evidence="5 6" key="1">
    <citation type="submission" date="2015-10" db="EMBL/GenBank/DDBJ databases">
        <authorList>
            <person name="Gilbert D.G."/>
        </authorList>
    </citation>
    <scope>NUCLEOTIDE SEQUENCE [LARGE SCALE GENOMIC DNA]</scope>
    <source>
        <strain evidence="5 6">NRRL B-16712</strain>
    </source>
</reference>
<evidence type="ECO:0000256" key="1">
    <source>
        <dbReference type="ARBA" id="ARBA00022603"/>
    </source>
</evidence>
<accession>A0A101JQ47</accession>